<dbReference type="GO" id="GO:0006302">
    <property type="term" value="P:double-strand break repair"/>
    <property type="evidence" value="ECO:0007669"/>
    <property type="project" value="TreeGrafter"/>
</dbReference>
<dbReference type="Pfam" id="PF04825">
    <property type="entry name" value="Rad21_Rec8_N"/>
    <property type="match status" value="1"/>
</dbReference>
<evidence type="ECO:0000313" key="5">
    <source>
        <dbReference type="EMBL" id="CAF0806446.1"/>
    </source>
</evidence>
<evidence type="ECO:0000256" key="1">
    <source>
        <dbReference type="ARBA" id="ARBA00004123"/>
    </source>
</evidence>
<keyword evidence="2" id="KW-0539">Nucleus</keyword>
<evidence type="ECO:0000259" key="4">
    <source>
        <dbReference type="Pfam" id="PF04825"/>
    </source>
</evidence>
<dbReference type="EMBL" id="CAJNOC010000817">
    <property type="protein sequence ID" value="CAF0806446.1"/>
    <property type="molecule type" value="Genomic_DNA"/>
</dbReference>
<comment type="subcellular location">
    <subcellularLocation>
        <location evidence="1">Nucleus</location>
    </subcellularLocation>
</comment>
<sequence>MNFQITLLRRRGRFGTVWLAAHHPTKLTKTEIVHLNLTNKCNEMLEFVTNEHQNRPRFSLVISSHLMYGLCVLIKKQIQFIYDDLMYLKQEIHKCYINEKLVIKKAKTPRKRVKSVEKTMITLQENLPDLITSFETFYEQENVRLRQQLDLTVERVETPIIHKVPISLVEESLEPINVVQTEDFQFDTGLQFFQDSLFNVENLERTEFPSTSKFQDRIQSRVPFRELSTNEQLRRAELTTSLAAGGQETTVYDELESLLYAKRPIRDQENIPLPVQPPEQIELPPPGLIPELYQETIMEPQVAPVEPSIVPPEQPSEIPPIEVTEGAQVEVTIQPEIKTRMRVKKTKKRGLIIDEATSISHDEMSRRIKKTEEEQRLHLDQLFEKNRQEIKSNLEFFQKNLLNEPDSLLMRKKRFYSVKDKGHFIKSRLIIRNMKSNKLMEDKYFYTTEGRGYEQESESLIRLDVEERRETRESLIRGRKRESTTRVESESAQISAKMTRSEIGEMTESRFNVEDSNTIQFQEQQSEVLQPPALFAPPEETPLINIQPPSPDKIIEPDLFERVLINGIRLMESRNEIPIFQTIQKETNPRDFGISSRRMFANKLFRQSLVMCAINKLEAQQDETFGDIRLNLI</sequence>
<comment type="caution">
    <text evidence="5">The sequence shown here is derived from an EMBL/GenBank/DDBJ whole genome shotgun (WGS) entry which is preliminary data.</text>
</comment>
<dbReference type="AlphaFoldDB" id="A0A813T541"/>
<dbReference type="GO" id="GO:0051177">
    <property type="term" value="P:meiotic sister chromatid cohesion"/>
    <property type="evidence" value="ECO:0007669"/>
    <property type="project" value="TreeGrafter"/>
</dbReference>
<name>A0A813T541_9BILA</name>
<gene>
    <name evidence="5" type="ORF">OXX778_LOCUS6743</name>
</gene>
<dbReference type="InterPro" id="IPR039781">
    <property type="entry name" value="Rad21/Rec8-like"/>
</dbReference>
<evidence type="ECO:0000256" key="3">
    <source>
        <dbReference type="SAM" id="MobiDB-lite"/>
    </source>
</evidence>
<feature type="region of interest" description="Disordered" evidence="3">
    <location>
        <begin position="474"/>
        <end position="500"/>
    </location>
</feature>
<evidence type="ECO:0000313" key="6">
    <source>
        <dbReference type="Proteomes" id="UP000663879"/>
    </source>
</evidence>
<dbReference type="PANTHER" id="PTHR12585:SF27">
    <property type="entry name" value="MEIOTIC RECOMBINATION PROTEIN REC8 HOMOLOG"/>
    <property type="match status" value="1"/>
</dbReference>
<feature type="compositionally biased region" description="Basic and acidic residues" evidence="3">
    <location>
        <begin position="474"/>
        <end position="489"/>
    </location>
</feature>
<reference evidence="5" key="1">
    <citation type="submission" date="2021-02" db="EMBL/GenBank/DDBJ databases">
        <authorList>
            <person name="Nowell W R."/>
        </authorList>
    </citation>
    <scope>NUCLEOTIDE SEQUENCE</scope>
    <source>
        <strain evidence="5">Ploen Becks lab</strain>
    </source>
</reference>
<keyword evidence="6" id="KW-1185">Reference proteome</keyword>
<dbReference type="GO" id="GO:0030893">
    <property type="term" value="C:meiotic cohesin complex"/>
    <property type="evidence" value="ECO:0007669"/>
    <property type="project" value="TreeGrafter"/>
</dbReference>
<feature type="domain" description="Rad21/Rec8-like protein N-terminal" evidence="4">
    <location>
        <begin position="1"/>
        <end position="100"/>
    </location>
</feature>
<accession>A0A813T541</accession>
<dbReference type="PANTHER" id="PTHR12585">
    <property type="entry name" value="SCC1 / RAD21 FAMILY MEMBER"/>
    <property type="match status" value="1"/>
</dbReference>
<proteinExistence type="predicted"/>
<dbReference type="OrthoDB" id="10071381at2759"/>
<evidence type="ECO:0000256" key="2">
    <source>
        <dbReference type="ARBA" id="ARBA00023242"/>
    </source>
</evidence>
<dbReference type="InterPro" id="IPR006910">
    <property type="entry name" value="Rad21_Rec8_N"/>
</dbReference>
<dbReference type="GO" id="GO:0005634">
    <property type="term" value="C:nucleus"/>
    <property type="evidence" value="ECO:0007669"/>
    <property type="project" value="UniProtKB-SubCell"/>
</dbReference>
<protein>
    <recommendedName>
        <fullName evidence="4">Rad21/Rec8-like protein N-terminal domain-containing protein</fullName>
    </recommendedName>
</protein>
<dbReference type="Proteomes" id="UP000663879">
    <property type="component" value="Unassembled WGS sequence"/>
</dbReference>
<organism evidence="5 6">
    <name type="scientific">Brachionus calyciflorus</name>
    <dbReference type="NCBI Taxonomy" id="104777"/>
    <lineage>
        <taxon>Eukaryota</taxon>
        <taxon>Metazoa</taxon>
        <taxon>Spiralia</taxon>
        <taxon>Gnathifera</taxon>
        <taxon>Rotifera</taxon>
        <taxon>Eurotatoria</taxon>
        <taxon>Monogononta</taxon>
        <taxon>Pseudotrocha</taxon>
        <taxon>Ploima</taxon>
        <taxon>Brachionidae</taxon>
        <taxon>Brachionus</taxon>
    </lineage>
</organism>
<dbReference type="GO" id="GO:0003682">
    <property type="term" value="F:chromatin binding"/>
    <property type="evidence" value="ECO:0007669"/>
    <property type="project" value="TreeGrafter"/>
</dbReference>